<name>A0A0F8WLF5_9ZZZZ</name>
<gene>
    <name evidence="1" type="ORF">LCGC14_3051710</name>
</gene>
<dbReference type="AlphaFoldDB" id="A0A0F8WLF5"/>
<dbReference type="EMBL" id="LAZR01064339">
    <property type="protein sequence ID" value="KKK57712.1"/>
    <property type="molecule type" value="Genomic_DNA"/>
</dbReference>
<organism evidence="1">
    <name type="scientific">marine sediment metagenome</name>
    <dbReference type="NCBI Taxonomy" id="412755"/>
    <lineage>
        <taxon>unclassified sequences</taxon>
        <taxon>metagenomes</taxon>
        <taxon>ecological metagenomes</taxon>
    </lineage>
</organism>
<protein>
    <submittedName>
        <fullName evidence="1">Uncharacterized protein</fullName>
    </submittedName>
</protein>
<comment type="caution">
    <text evidence="1">The sequence shown here is derived from an EMBL/GenBank/DDBJ whole genome shotgun (WGS) entry which is preliminary data.</text>
</comment>
<reference evidence="1" key="1">
    <citation type="journal article" date="2015" name="Nature">
        <title>Complex archaea that bridge the gap between prokaryotes and eukaryotes.</title>
        <authorList>
            <person name="Spang A."/>
            <person name="Saw J.H."/>
            <person name="Jorgensen S.L."/>
            <person name="Zaremba-Niedzwiedzka K."/>
            <person name="Martijn J."/>
            <person name="Lind A.E."/>
            <person name="van Eijk R."/>
            <person name="Schleper C."/>
            <person name="Guy L."/>
            <person name="Ettema T.J."/>
        </authorList>
    </citation>
    <scope>NUCLEOTIDE SEQUENCE</scope>
</reference>
<proteinExistence type="predicted"/>
<evidence type="ECO:0000313" key="1">
    <source>
        <dbReference type="EMBL" id="KKK57712.1"/>
    </source>
</evidence>
<sequence length="211" mass="24781">MDQFLTEWQNLPPKQKVLDALKALGPDLDRELDIIYHSVKMRFHWVPIKIEGGPDPEDLAQNAIMAVICGQRNWNIEEMCFSTAVIGTVRSWVFNLRRKHIMRKKEQERAGNPKRGGKTAVGYEHANDIYGNEFNPEDTYTTDEILGKIKEIIHDDNVLYSYAKYKLEMPSRTVSDIAKFMKVNPKTIYYAVQRLRNYLKNHEEFKYYFKS</sequence>
<accession>A0A0F8WLF5</accession>